<feature type="binding site" evidence="5">
    <location>
        <position position="13"/>
    </location>
    <ligand>
        <name>[4Fe-4S] cluster</name>
        <dbReference type="ChEBI" id="CHEBI:49883"/>
    </ligand>
</feature>
<feature type="binding site" evidence="5">
    <location>
        <position position="226"/>
    </location>
    <ligand>
        <name>dimethylallyl diphosphate</name>
        <dbReference type="ChEBI" id="CHEBI:57623"/>
    </ligand>
</feature>
<feature type="binding site" evidence="5">
    <location>
        <position position="98"/>
    </location>
    <ligand>
        <name>[4Fe-4S] cluster</name>
        <dbReference type="ChEBI" id="CHEBI:49883"/>
    </ligand>
</feature>
<comment type="caution">
    <text evidence="6">The sequence shown here is derived from an EMBL/GenBank/DDBJ whole genome shotgun (WGS) entry which is preliminary data.</text>
</comment>
<feature type="binding site" evidence="5">
    <location>
        <position position="43"/>
    </location>
    <ligand>
        <name>isopentenyl diphosphate</name>
        <dbReference type="ChEBI" id="CHEBI:128769"/>
    </ligand>
</feature>
<dbReference type="GO" id="GO:0051745">
    <property type="term" value="F:4-hydroxy-3-methylbut-2-enyl diphosphate reductase activity"/>
    <property type="evidence" value="ECO:0007669"/>
    <property type="project" value="UniProtKB-EC"/>
</dbReference>
<feature type="binding site" evidence="5">
    <location>
        <position position="76"/>
    </location>
    <ligand>
        <name>isopentenyl diphosphate</name>
        <dbReference type="ChEBI" id="CHEBI:128769"/>
    </ligand>
</feature>
<evidence type="ECO:0000256" key="3">
    <source>
        <dbReference type="ARBA" id="ARBA00023004"/>
    </source>
</evidence>
<evidence type="ECO:0000256" key="2">
    <source>
        <dbReference type="ARBA" id="ARBA00022723"/>
    </source>
</evidence>
<feature type="binding site" evidence="5">
    <location>
        <position position="270"/>
    </location>
    <ligand>
        <name>isopentenyl diphosphate</name>
        <dbReference type="ChEBI" id="CHEBI:128769"/>
    </ligand>
</feature>
<feature type="binding site" evidence="5">
    <location>
        <position position="76"/>
    </location>
    <ligand>
        <name>(2E)-4-hydroxy-3-methylbut-2-enyl diphosphate</name>
        <dbReference type="ChEBI" id="CHEBI:128753"/>
    </ligand>
</feature>
<dbReference type="Gene3D" id="3.40.1010.20">
    <property type="entry name" value="4-hydroxy-3-methylbut-2-enyl diphosphate reductase, catalytic domain"/>
    <property type="match status" value="2"/>
</dbReference>
<comment type="pathway">
    <text evidence="5">Isoprenoid biosynthesis; isopentenyl diphosphate biosynthesis via DXP pathway; isopentenyl diphosphate from 1-deoxy-D-xylulose 5-phosphate: step 6/6.</text>
</comment>
<keyword evidence="4 5" id="KW-0411">Iron-sulfur</keyword>
<comment type="cofactor">
    <cofactor evidence="5">
        <name>[4Fe-4S] cluster</name>
        <dbReference type="ChEBI" id="CHEBI:49883"/>
    </cofactor>
    <text evidence="5">Binds 1 [4Fe-4S] cluster per subunit.</text>
</comment>
<organism evidence="6 7">
    <name type="scientific">Candidatus Xenohaliotis californiensis</name>
    <dbReference type="NCBI Taxonomy" id="84677"/>
    <lineage>
        <taxon>Bacteria</taxon>
        <taxon>Pseudomonadati</taxon>
        <taxon>Pseudomonadota</taxon>
        <taxon>Alphaproteobacteria</taxon>
        <taxon>Rickettsiales</taxon>
        <taxon>Anaplasmataceae</taxon>
        <taxon>Candidatus Xenohaliotis</taxon>
    </lineage>
</organism>
<keyword evidence="2 5" id="KW-0479">Metal-binding</keyword>
<keyword evidence="5" id="KW-0414">Isoprene biosynthesis</keyword>
<reference evidence="6 7" key="1">
    <citation type="submission" date="2024-01" db="EMBL/GenBank/DDBJ databases">
        <authorList>
            <person name="Kunselman E."/>
        </authorList>
    </citation>
    <scope>NUCLEOTIDE SEQUENCE [LARGE SCALE GENOMIC DNA]</scope>
    <source>
        <strain evidence="6">2 abalone samples</strain>
    </source>
</reference>
<dbReference type="InterPro" id="IPR003451">
    <property type="entry name" value="LytB/IspH"/>
</dbReference>
<feature type="binding site" evidence="5">
    <location>
        <position position="227"/>
    </location>
    <ligand>
        <name>(2E)-4-hydroxy-3-methylbut-2-enyl diphosphate</name>
        <dbReference type="ChEBI" id="CHEBI:128753"/>
    </ligand>
</feature>
<dbReference type="Proteomes" id="UP001314181">
    <property type="component" value="Unassembled WGS sequence"/>
</dbReference>
<feature type="binding site" evidence="5">
    <location>
        <position position="126"/>
    </location>
    <ligand>
        <name>isopentenyl diphosphate</name>
        <dbReference type="ChEBI" id="CHEBI:128769"/>
    </ligand>
</feature>
<feature type="binding site" evidence="5">
    <location>
        <position position="270"/>
    </location>
    <ligand>
        <name>(2E)-4-hydroxy-3-methylbut-2-enyl diphosphate</name>
        <dbReference type="ChEBI" id="CHEBI:128753"/>
    </ligand>
</feature>
<gene>
    <name evidence="5 6" type="primary">ispH</name>
    <name evidence="6" type="ORF">CAXC1_50014</name>
</gene>
<evidence type="ECO:0000256" key="4">
    <source>
        <dbReference type="ARBA" id="ARBA00023014"/>
    </source>
</evidence>
<dbReference type="EC" id="1.17.7.4" evidence="5"/>
<accession>A0ABP0EXK3</accession>
<dbReference type="Pfam" id="PF02401">
    <property type="entry name" value="LYTB"/>
    <property type="match status" value="1"/>
</dbReference>
<comment type="function">
    <text evidence="5">Catalyzes the conversion of 1-hydroxy-2-methyl-2-(E)-butenyl 4-diphosphate (HMBPP) into a mixture of isopentenyl diphosphate (IPP) and dimethylallyl diphosphate (DMAPP). Acts in the terminal step of the DOXP/MEP pathway for isoprenoid precursor biosynthesis.</text>
</comment>
<feature type="binding site" evidence="5">
    <location>
        <position position="76"/>
    </location>
    <ligand>
        <name>dimethylallyl diphosphate</name>
        <dbReference type="ChEBI" id="CHEBI:57623"/>
    </ligand>
</feature>
<dbReference type="Gene3D" id="3.40.50.11270">
    <property type="match status" value="1"/>
</dbReference>
<feature type="binding site" evidence="5">
    <location>
        <position position="197"/>
    </location>
    <ligand>
        <name>[4Fe-4S] cluster</name>
        <dbReference type="ChEBI" id="CHEBI:49883"/>
    </ligand>
</feature>
<evidence type="ECO:0000313" key="7">
    <source>
        <dbReference type="Proteomes" id="UP001314181"/>
    </source>
</evidence>
<keyword evidence="5 6" id="KW-0560">Oxidoreductase</keyword>
<dbReference type="CDD" id="cd13944">
    <property type="entry name" value="lytB_ispH"/>
    <property type="match status" value="1"/>
</dbReference>
<feature type="binding site" evidence="5">
    <location>
        <position position="126"/>
    </location>
    <ligand>
        <name>dimethylallyl diphosphate</name>
        <dbReference type="ChEBI" id="CHEBI:57623"/>
    </ligand>
</feature>
<proteinExistence type="inferred from homology"/>
<feature type="binding site" evidence="5">
    <location>
        <position position="227"/>
    </location>
    <ligand>
        <name>isopentenyl diphosphate</name>
        <dbReference type="ChEBI" id="CHEBI:128769"/>
    </ligand>
</feature>
<dbReference type="RefSeq" id="WP_338364675.1">
    <property type="nucleotide sequence ID" value="NZ_CAWVOK010000031.1"/>
</dbReference>
<dbReference type="HAMAP" id="MF_00191">
    <property type="entry name" value="IspH"/>
    <property type="match status" value="1"/>
</dbReference>
<sequence>MLTILLAEPRGFCAGVSRAIQALEKIINMYKNETIYVLHEIVHNAHVLDRFHNLGVIFTEDINEVPNNSILIFSAHGISKKIEQIAKTKNLRTIDATCPLVKKTHKKIISNEKNNKHTILIGSKTHPEIIGTSGRIDPENVTIIKNHKELTLAKIPTDKSLEYITQTTLSVDDTINTINKLKEKFPTISGPGVKNICYATQNRQNAVKLMATCGAQLLLVVGAKNSSNSNKLCDTGTKNNITSYLIANHLEIQKHWLNGIEKIGITAGASTPDDLINNVIKHLSTLSKNITIQHIVATKEYVKFKLPELSKTLCTT</sequence>
<comment type="similarity">
    <text evidence="5">Belongs to the IspH family.</text>
</comment>
<dbReference type="PANTHER" id="PTHR30426">
    <property type="entry name" value="4-HYDROXY-3-METHYLBUT-2-ENYL DIPHOSPHATE REDUCTASE"/>
    <property type="match status" value="1"/>
</dbReference>
<feature type="binding site" evidence="5">
    <location>
        <position position="226"/>
    </location>
    <ligand>
        <name>(2E)-4-hydroxy-3-methylbut-2-enyl diphosphate</name>
        <dbReference type="ChEBI" id="CHEBI:128753"/>
    </ligand>
</feature>
<feature type="binding site" evidence="5">
    <location>
        <position position="228"/>
    </location>
    <ligand>
        <name>dimethylallyl diphosphate</name>
        <dbReference type="ChEBI" id="CHEBI:57623"/>
    </ligand>
</feature>
<keyword evidence="3 5" id="KW-0408">Iron</keyword>
<feature type="binding site" evidence="5">
    <location>
        <position position="270"/>
    </location>
    <ligand>
        <name>dimethylallyl diphosphate</name>
        <dbReference type="ChEBI" id="CHEBI:57623"/>
    </ligand>
</feature>
<comment type="pathway">
    <text evidence="5">Isoprenoid biosynthesis; dimethylallyl diphosphate biosynthesis; dimethylallyl diphosphate from (2E)-4-hydroxy-3-methylbutenyl diphosphate: step 1/1.</text>
</comment>
<feature type="binding site" evidence="5">
    <location>
        <position position="43"/>
    </location>
    <ligand>
        <name>(2E)-4-hydroxy-3-methylbut-2-enyl diphosphate</name>
        <dbReference type="ChEBI" id="CHEBI:128753"/>
    </ligand>
</feature>
<feature type="binding site" evidence="5">
    <location>
        <position position="167"/>
    </location>
    <ligand>
        <name>(2E)-4-hydroxy-3-methylbut-2-enyl diphosphate</name>
        <dbReference type="ChEBI" id="CHEBI:128753"/>
    </ligand>
</feature>
<keyword evidence="7" id="KW-1185">Reference proteome</keyword>
<feature type="binding site" evidence="5">
    <location>
        <position position="226"/>
    </location>
    <ligand>
        <name>isopentenyl diphosphate</name>
        <dbReference type="ChEBI" id="CHEBI:128769"/>
    </ligand>
</feature>
<keyword evidence="1 5" id="KW-0004">4Fe-4S</keyword>
<feature type="active site" description="Proton donor" evidence="5">
    <location>
        <position position="128"/>
    </location>
</feature>
<dbReference type="EMBL" id="CAWVOK010000031">
    <property type="protein sequence ID" value="CAK8163455.1"/>
    <property type="molecule type" value="Genomic_DNA"/>
</dbReference>
<evidence type="ECO:0000256" key="5">
    <source>
        <dbReference type="HAMAP-Rule" id="MF_00191"/>
    </source>
</evidence>
<protein>
    <recommendedName>
        <fullName evidence="5">4-hydroxy-3-methylbut-2-enyl diphosphate reductase</fullName>
        <shortName evidence="5">HMBPP reductase</shortName>
        <ecNumber evidence="5">1.17.7.4</ecNumber>
    </recommendedName>
</protein>
<dbReference type="PANTHER" id="PTHR30426:SF0">
    <property type="entry name" value="4-HYDROXY-3-METHYLBUT-2-ENYL DIPHOSPHATE REDUCTASE"/>
    <property type="match status" value="1"/>
</dbReference>
<feature type="binding site" evidence="5">
    <location>
        <position position="228"/>
    </location>
    <ligand>
        <name>(2E)-4-hydroxy-3-methylbut-2-enyl diphosphate</name>
        <dbReference type="ChEBI" id="CHEBI:128753"/>
    </ligand>
</feature>
<evidence type="ECO:0000256" key="1">
    <source>
        <dbReference type="ARBA" id="ARBA00022485"/>
    </source>
</evidence>
<feature type="binding site" evidence="5">
    <location>
        <position position="228"/>
    </location>
    <ligand>
        <name>isopentenyl diphosphate</name>
        <dbReference type="ChEBI" id="CHEBI:128769"/>
    </ligand>
</feature>
<feature type="binding site" evidence="5">
    <location>
        <position position="227"/>
    </location>
    <ligand>
        <name>dimethylallyl diphosphate</name>
        <dbReference type="ChEBI" id="CHEBI:57623"/>
    </ligand>
</feature>
<feature type="binding site" evidence="5">
    <location>
        <position position="43"/>
    </location>
    <ligand>
        <name>dimethylallyl diphosphate</name>
        <dbReference type="ChEBI" id="CHEBI:57623"/>
    </ligand>
</feature>
<comment type="catalytic activity">
    <reaction evidence="5">
        <text>dimethylallyl diphosphate + 2 oxidized [2Fe-2S]-[ferredoxin] + H2O = (2E)-4-hydroxy-3-methylbut-2-enyl diphosphate + 2 reduced [2Fe-2S]-[ferredoxin] + 2 H(+)</text>
        <dbReference type="Rhea" id="RHEA:24825"/>
        <dbReference type="Rhea" id="RHEA-COMP:10000"/>
        <dbReference type="Rhea" id="RHEA-COMP:10001"/>
        <dbReference type="ChEBI" id="CHEBI:15377"/>
        <dbReference type="ChEBI" id="CHEBI:15378"/>
        <dbReference type="ChEBI" id="CHEBI:33737"/>
        <dbReference type="ChEBI" id="CHEBI:33738"/>
        <dbReference type="ChEBI" id="CHEBI:57623"/>
        <dbReference type="ChEBI" id="CHEBI:128753"/>
        <dbReference type="EC" id="1.17.7.4"/>
    </reaction>
</comment>
<feature type="binding site" evidence="5">
    <location>
        <position position="126"/>
    </location>
    <ligand>
        <name>(2E)-4-hydroxy-3-methylbut-2-enyl diphosphate</name>
        <dbReference type="ChEBI" id="CHEBI:128753"/>
    </ligand>
</feature>
<name>A0ABP0EXK3_9RICK</name>
<dbReference type="NCBIfam" id="TIGR00216">
    <property type="entry name" value="ispH_lytB"/>
    <property type="match status" value="1"/>
</dbReference>
<comment type="catalytic activity">
    <reaction evidence="5">
        <text>isopentenyl diphosphate + 2 oxidized [2Fe-2S]-[ferredoxin] + H2O = (2E)-4-hydroxy-3-methylbut-2-enyl diphosphate + 2 reduced [2Fe-2S]-[ferredoxin] + 2 H(+)</text>
        <dbReference type="Rhea" id="RHEA:24488"/>
        <dbReference type="Rhea" id="RHEA-COMP:10000"/>
        <dbReference type="Rhea" id="RHEA-COMP:10001"/>
        <dbReference type="ChEBI" id="CHEBI:15377"/>
        <dbReference type="ChEBI" id="CHEBI:15378"/>
        <dbReference type="ChEBI" id="CHEBI:33737"/>
        <dbReference type="ChEBI" id="CHEBI:33738"/>
        <dbReference type="ChEBI" id="CHEBI:128753"/>
        <dbReference type="ChEBI" id="CHEBI:128769"/>
        <dbReference type="EC" id="1.17.7.4"/>
    </reaction>
</comment>
<evidence type="ECO:0000313" key="6">
    <source>
        <dbReference type="EMBL" id="CAK8163455.1"/>
    </source>
</evidence>